<dbReference type="SMART" id="SM00129">
    <property type="entry name" value="KISc"/>
    <property type="match status" value="1"/>
</dbReference>
<organism evidence="6 7">
    <name type="scientific">Eleusine coracana subsp. coracana</name>
    <dbReference type="NCBI Taxonomy" id="191504"/>
    <lineage>
        <taxon>Eukaryota</taxon>
        <taxon>Viridiplantae</taxon>
        <taxon>Streptophyta</taxon>
        <taxon>Embryophyta</taxon>
        <taxon>Tracheophyta</taxon>
        <taxon>Spermatophyta</taxon>
        <taxon>Magnoliopsida</taxon>
        <taxon>Liliopsida</taxon>
        <taxon>Poales</taxon>
        <taxon>Poaceae</taxon>
        <taxon>PACMAD clade</taxon>
        <taxon>Chloridoideae</taxon>
        <taxon>Cynodonteae</taxon>
        <taxon>Eleusininae</taxon>
        <taxon>Eleusine</taxon>
    </lineage>
</organism>
<reference evidence="6" key="1">
    <citation type="journal article" date="2018" name="DNA Res.">
        <title>Multiple hybrid de novo genome assembly of finger millet, an orphan allotetraploid crop.</title>
        <authorList>
            <person name="Hatakeyama M."/>
            <person name="Aluri S."/>
            <person name="Balachadran M.T."/>
            <person name="Sivarajan S.R."/>
            <person name="Patrignani A."/>
            <person name="Gruter S."/>
            <person name="Poveda L."/>
            <person name="Shimizu-Inatsugi R."/>
            <person name="Baeten J."/>
            <person name="Francoijs K.J."/>
            <person name="Nataraja K.N."/>
            <person name="Reddy Y.A.N."/>
            <person name="Phadnis S."/>
            <person name="Ravikumar R.L."/>
            <person name="Schlapbach R."/>
            <person name="Sreeman S.M."/>
            <person name="Shimizu K.K."/>
        </authorList>
    </citation>
    <scope>NUCLEOTIDE SEQUENCE</scope>
</reference>
<evidence type="ECO:0000256" key="4">
    <source>
        <dbReference type="SAM" id="MobiDB-lite"/>
    </source>
</evidence>
<dbReference type="PANTHER" id="PTHR47972:SF2">
    <property type="entry name" value="KINESIN-LIKE PROTEIN KIN-14S"/>
    <property type="match status" value="1"/>
</dbReference>
<name>A0AAV5DV24_ELECO</name>
<reference evidence="6" key="2">
    <citation type="submission" date="2021-12" db="EMBL/GenBank/DDBJ databases">
        <title>Resequencing data analysis of finger millet.</title>
        <authorList>
            <person name="Hatakeyama M."/>
            <person name="Aluri S."/>
            <person name="Balachadran M.T."/>
            <person name="Sivarajan S.R."/>
            <person name="Poveda L."/>
            <person name="Shimizu-Inatsugi R."/>
            <person name="Schlapbach R."/>
            <person name="Sreeman S.M."/>
            <person name="Shimizu K.K."/>
        </authorList>
    </citation>
    <scope>NUCLEOTIDE SEQUENCE</scope>
</reference>
<feature type="compositionally biased region" description="Polar residues" evidence="4">
    <location>
        <begin position="707"/>
        <end position="716"/>
    </location>
</feature>
<evidence type="ECO:0000256" key="2">
    <source>
        <dbReference type="ARBA" id="ARBA00023175"/>
    </source>
</evidence>
<gene>
    <name evidence="6" type="primary">gb01088</name>
    <name evidence="6" type="ORF">PR202_gb01088</name>
</gene>
<dbReference type="SUPFAM" id="SSF52540">
    <property type="entry name" value="P-loop containing nucleoside triphosphate hydrolases"/>
    <property type="match status" value="1"/>
</dbReference>
<feature type="domain" description="Kinesin motor" evidence="5">
    <location>
        <begin position="558"/>
        <end position="601"/>
    </location>
</feature>
<dbReference type="AlphaFoldDB" id="A0AAV5DV24"/>
<feature type="compositionally biased region" description="Low complexity" evidence="4">
    <location>
        <begin position="148"/>
        <end position="162"/>
    </location>
</feature>
<feature type="region of interest" description="Disordered" evidence="4">
    <location>
        <begin position="1"/>
        <end position="221"/>
    </location>
</feature>
<protein>
    <recommendedName>
        <fullName evidence="5">Kinesin motor domain-containing protein</fullName>
    </recommendedName>
</protein>
<comment type="caution">
    <text evidence="6">The sequence shown here is derived from an EMBL/GenBank/DDBJ whole genome shotgun (WGS) entry which is preliminary data.</text>
</comment>
<dbReference type="Gene3D" id="3.40.850.10">
    <property type="entry name" value="Kinesin motor domain"/>
    <property type="match status" value="2"/>
</dbReference>
<dbReference type="GO" id="GO:0005874">
    <property type="term" value="C:microtubule"/>
    <property type="evidence" value="ECO:0007669"/>
    <property type="project" value="UniProtKB-KW"/>
</dbReference>
<keyword evidence="1" id="KW-0493">Microtubule</keyword>
<dbReference type="InterPro" id="IPR001752">
    <property type="entry name" value="Kinesin_motor_dom"/>
</dbReference>
<keyword evidence="3" id="KW-0067">ATP-binding</keyword>
<sequence>MGRGPAAGEERRGPAWPSPEKSGSGGCTGLESRAPAYASPEKSGATGCADFRQAALRGRPTPNPILSLGSVVEKRKEAGSVSLTSDTRPGEIPAIASSPPPPTPAQIGAMEPDPVTAETPSPPPASPPLEPRGEIPAIASSPPPPTPAQIAVMEPDPVTAETPSPPPASSPLEPRGDEHERGAVESAADPANRPQPSPTPVAPQPQQTNDEDAAGSSEVVQEKEVVAEVGEALRHFMEEFGDQGEECIIQSPQLKSIAIPDRPAVLGFLGEKYNNLLRKYKRQTSKCADECVPRYEGLMKRYTDECAERRRLNNELIELKGNIRVFCRCRPLSTDEVTRGCSSIVEIEPLCETELQFLPSEKEWKAFRFDHVFGPEDSQEAVFAETVPVVRSVMDGYNVCIFAYGQTGTGKTFTMEGVPENRGVNYRALEELFRMSEERSTSVAYTFSVSILELYNEQINDLLDETSKKLEIKQTSDGTQDVPGLVDAPISTIDGVWEKLKVGAKNRSVGSTNANELSSRSHSFVRVTVRSEHLVTGQQSKSYMWLVDLAGSERNSKLTHLLQNSLGGDCKTLMFVQISPSSSDAGETLNSLKYASRVRSIEHVPARKQAADPVDSLKLKQMTEKLRHVEKENDELKRTLQLMELKYASRENTFRLLNDKVRDAERKCRDYQQRNKELENELVNEKKAAREPGRSSRPPLVPMRQRQPPQGRNNSKLPPFGPSRSRFSKAPTIQNKENIPVMGTKAHLGADKERRVSLTPVMRQIPLQPKRRASMAILPSLREQLSSVHDGKRNSRLSFLQIPRGSIAFPGAPPGAAARVPSCVTPDGREQKVKKIDFGSSSSKFSSPTMMDMLRRNNVTSTPQQRLDLPPGPGNTSKLCFSVQKRVIVSPLRVKPGAPSGAYYPAPRDKAAVMGRAGNALRVLNSKRRQSVI</sequence>
<dbReference type="GO" id="GO:0007018">
    <property type="term" value="P:microtubule-based movement"/>
    <property type="evidence" value="ECO:0007669"/>
    <property type="project" value="InterPro"/>
</dbReference>
<feature type="compositionally biased region" description="Basic and acidic residues" evidence="4">
    <location>
        <begin position="678"/>
        <end position="694"/>
    </location>
</feature>
<feature type="binding site" evidence="3">
    <location>
        <begin position="405"/>
        <end position="412"/>
    </location>
    <ligand>
        <name>ATP</name>
        <dbReference type="ChEBI" id="CHEBI:30616"/>
    </ligand>
</feature>
<dbReference type="GO" id="GO:0003777">
    <property type="term" value="F:microtubule motor activity"/>
    <property type="evidence" value="ECO:0007669"/>
    <property type="project" value="InterPro"/>
</dbReference>
<accession>A0AAV5DV24</accession>
<evidence type="ECO:0000256" key="3">
    <source>
        <dbReference type="PROSITE-ProRule" id="PRU00283"/>
    </source>
</evidence>
<dbReference type="InterPro" id="IPR036961">
    <property type="entry name" value="Kinesin_motor_dom_sf"/>
</dbReference>
<evidence type="ECO:0000256" key="1">
    <source>
        <dbReference type="ARBA" id="ARBA00022701"/>
    </source>
</evidence>
<proteinExistence type="inferred from homology"/>
<dbReference type="Pfam" id="PF00225">
    <property type="entry name" value="Kinesin"/>
    <property type="match status" value="1"/>
</dbReference>
<dbReference type="PROSITE" id="PS50067">
    <property type="entry name" value="KINESIN_MOTOR_2"/>
    <property type="match status" value="2"/>
</dbReference>
<dbReference type="EMBL" id="BQKI01000071">
    <property type="protein sequence ID" value="GJN14285.1"/>
    <property type="molecule type" value="Genomic_DNA"/>
</dbReference>
<feature type="domain" description="Kinesin motor" evidence="5">
    <location>
        <begin position="322"/>
        <end position="557"/>
    </location>
</feature>
<keyword evidence="2 3" id="KW-0505">Motor protein</keyword>
<dbReference type="GO" id="GO:0005524">
    <property type="term" value="F:ATP binding"/>
    <property type="evidence" value="ECO:0007669"/>
    <property type="project" value="UniProtKB-UniRule"/>
</dbReference>
<feature type="compositionally biased region" description="Pro residues" evidence="4">
    <location>
        <begin position="193"/>
        <end position="203"/>
    </location>
</feature>
<dbReference type="GO" id="GO:0008017">
    <property type="term" value="F:microtubule binding"/>
    <property type="evidence" value="ECO:0007669"/>
    <property type="project" value="InterPro"/>
</dbReference>
<evidence type="ECO:0000313" key="7">
    <source>
        <dbReference type="Proteomes" id="UP001054889"/>
    </source>
</evidence>
<dbReference type="InterPro" id="IPR027640">
    <property type="entry name" value="Kinesin-like_fam"/>
</dbReference>
<feature type="compositionally biased region" description="Basic and acidic residues" evidence="4">
    <location>
        <begin position="174"/>
        <end position="183"/>
    </location>
</feature>
<feature type="compositionally biased region" description="Pro residues" evidence="4">
    <location>
        <begin position="120"/>
        <end position="130"/>
    </location>
</feature>
<dbReference type="PRINTS" id="PR00380">
    <property type="entry name" value="KINESINHEAVY"/>
</dbReference>
<comment type="similarity">
    <text evidence="3">Belongs to the TRAFAC class myosin-kinesin ATPase superfamily. Kinesin family.</text>
</comment>
<comment type="caution">
    <text evidence="3">Lacks conserved residue(s) required for the propagation of feature annotation.</text>
</comment>
<keyword evidence="3" id="KW-0547">Nucleotide-binding</keyword>
<evidence type="ECO:0000259" key="5">
    <source>
        <dbReference type="PROSITE" id="PS50067"/>
    </source>
</evidence>
<dbReference type="InterPro" id="IPR027417">
    <property type="entry name" value="P-loop_NTPase"/>
</dbReference>
<dbReference type="Proteomes" id="UP001054889">
    <property type="component" value="Unassembled WGS sequence"/>
</dbReference>
<keyword evidence="7" id="KW-1185">Reference proteome</keyword>
<dbReference type="PANTHER" id="PTHR47972">
    <property type="entry name" value="KINESIN-LIKE PROTEIN KLP-3"/>
    <property type="match status" value="1"/>
</dbReference>
<evidence type="ECO:0000313" key="6">
    <source>
        <dbReference type="EMBL" id="GJN14285.1"/>
    </source>
</evidence>
<feature type="region of interest" description="Disordered" evidence="4">
    <location>
        <begin position="678"/>
        <end position="732"/>
    </location>
</feature>